<dbReference type="GO" id="GO:0006508">
    <property type="term" value="P:proteolysis"/>
    <property type="evidence" value="ECO:0007669"/>
    <property type="project" value="InterPro"/>
</dbReference>
<dbReference type="SUPFAM" id="SSF55486">
    <property type="entry name" value="Metalloproteases ('zincins'), catalytic domain"/>
    <property type="match status" value="1"/>
</dbReference>
<evidence type="ECO:0000256" key="1">
    <source>
        <dbReference type="PROSITE-ProRule" id="PRU00276"/>
    </source>
</evidence>
<comment type="caution">
    <text evidence="1">Lacks conserved residue(s) required for the propagation of feature annotation.</text>
</comment>
<comment type="caution">
    <text evidence="4">The sequence shown here is derived from an EMBL/GenBank/DDBJ whole genome shotgun (WGS) entry which is preliminary data.</text>
</comment>
<organism evidence="4 5">
    <name type="scientific">Elysia marginata</name>
    <dbReference type="NCBI Taxonomy" id="1093978"/>
    <lineage>
        <taxon>Eukaryota</taxon>
        <taxon>Metazoa</taxon>
        <taxon>Spiralia</taxon>
        <taxon>Lophotrochozoa</taxon>
        <taxon>Mollusca</taxon>
        <taxon>Gastropoda</taxon>
        <taxon>Heterobranchia</taxon>
        <taxon>Euthyneura</taxon>
        <taxon>Panpulmonata</taxon>
        <taxon>Sacoglossa</taxon>
        <taxon>Placobranchoidea</taxon>
        <taxon>Plakobranchidae</taxon>
        <taxon>Elysia</taxon>
    </lineage>
</organism>
<sequence>MNDSFNVSCHDLVLKAGEANVITEFPLPVEAIPGADVVLELIGRRLHNDPVDKPSILNNTTETNSTRPSTNSTASHVHNRNGTVSDSDVEDSSINIEDSDESNRHSDGQSSSPRGINETVNAGVEGSKNGNKTDDDKTRVNGSYIDMKNNNHNAVICDDSVLSNSGNSSSSSNDNSSSSSRLCYENQGLNNTDDEDGKGNNITSPSSSFHEINSIIRNINQTETENVTMDSGNMRTGSGNKNTGSGNKNTGSGNKNIGSGNMNMDDPVHIGTNRNTRATTDRINTTSSSGEEVSVAGGNTGSGSGAQTSRPVSGVGPINGQADHGMPEASRQGQIEKVSSLVQQKLVAFLMDKKPLHFQNPTKDGNSSKPFATQSTSGHVIELLFVVDYVLYVTFLQRNGLNTAATLLDIQTFYSQVLRATNDRYASATSGSFSVTLTLSGLFVAETAVASPWTELFKDVQGNVNPMVASPSFSSFALGLNLTFPHDLAVLFTGYNLLINSVTPSPGYTPVPGLLCSVIGVLWIQDTLDELTPLNLARFSAQSLGIQNDGVNGCSNDNLHVMSTSTLLPTSAALASNPWSFSPCSATELANMLA</sequence>
<dbReference type="InterPro" id="IPR001590">
    <property type="entry name" value="Peptidase_M12B"/>
</dbReference>
<reference evidence="4 5" key="1">
    <citation type="journal article" date="2021" name="Elife">
        <title>Chloroplast acquisition without the gene transfer in kleptoplastic sea slugs, Plakobranchus ocellatus.</title>
        <authorList>
            <person name="Maeda T."/>
            <person name="Takahashi S."/>
            <person name="Yoshida T."/>
            <person name="Shimamura S."/>
            <person name="Takaki Y."/>
            <person name="Nagai Y."/>
            <person name="Toyoda A."/>
            <person name="Suzuki Y."/>
            <person name="Arimoto A."/>
            <person name="Ishii H."/>
            <person name="Satoh N."/>
            <person name="Nishiyama T."/>
            <person name="Hasebe M."/>
            <person name="Maruyama T."/>
            <person name="Minagawa J."/>
            <person name="Obokata J."/>
            <person name="Shigenobu S."/>
        </authorList>
    </citation>
    <scope>NUCLEOTIDE SEQUENCE [LARGE SCALE GENOMIC DNA]</scope>
</reference>
<protein>
    <recommendedName>
        <fullName evidence="3">Peptidase M12B domain-containing protein</fullName>
    </recommendedName>
</protein>
<dbReference type="GO" id="GO:0004222">
    <property type="term" value="F:metalloendopeptidase activity"/>
    <property type="evidence" value="ECO:0007669"/>
    <property type="project" value="InterPro"/>
</dbReference>
<dbReference type="AlphaFoldDB" id="A0AAV4EZ28"/>
<dbReference type="Gene3D" id="3.40.390.10">
    <property type="entry name" value="Collagenase (Catalytic Domain)"/>
    <property type="match status" value="1"/>
</dbReference>
<feature type="non-terminal residue" evidence="4">
    <location>
        <position position="594"/>
    </location>
</feature>
<dbReference type="Proteomes" id="UP000762676">
    <property type="component" value="Unassembled WGS sequence"/>
</dbReference>
<dbReference type="PROSITE" id="PS50215">
    <property type="entry name" value="ADAM_MEPRO"/>
    <property type="match status" value="1"/>
</dbReference>
<evidence type="ECO:0000313" key="5">
    <source>
        <dbReference type="Proteomes" id="UP000762676"/>
    </source>
</evidence>
<gene>
    <name evidence="4" type="ORF">ElyMa_000222200</name>
</gene>
<feature type="compositionally biased region" description="Low complexity" evidence="2">
    <location>
        <begin position="236"/>
        <end position="263"/>
    </location>
</feature>
<feature type="domain" description="Peptidase M12B" evidence="3">
    <location>
        <begin position="379"/>
        <end position="594"/>
    </location>
</feature>
<proteinExistence type="predicted"/>
<feature type="compositionally biased region" description="Polar residues" evidence="2">
    <location>
        <begin position="200"/>
        <end position="210"/>
    </location>
</feature>
<evidence type="ECO:0000259" key="3">
    <source>
        <dbReference type="PROSITE" id="PS50215"/>
    </source>
</evidence>
<name>A0AAV4EZ28_9GAST</name>
<feature type="region of interest" description="Disordered" evidence="2">
    <location>
        <begin position="48"/>
        <end position="146"/>
    </location>
</feature>
<feature type="compositionally biased region" description="Polar residues" evidence="2">
    <location>
        <begin position="56"/>
        <end position="83"/>
    </location>
</feature>
<feature type="region of interest" description="Disordered" evidence="2">
    <location>
        <begin position="223"/>
        <end position="334"/>
    </location>
</feature>
<feature type="compositionally biased region" description="Polar residues" evidence="2">
    <location>
        <begin position="108"/>
        <end position="120"/>
    </location>
</feature>
<feature type="compositionally biased region" description="Polar residues" evidence="2">
    <location>
        <begin position="272"/>
        <end position="286"/>
    </location>
</feature>
<feature type="compositionally biased region" description="Polar residues" evidence="2">
    <location>
        <begin position="223"/>
        <end position="235"/>
    </location>
</feature>
<feature type="compositionally biased region" description="Low complexity" evidence="2">
    <location>
        <begin position="163"/>
        <end position="180"/>
    </location>
</feature>
<evidence type="ECO:0000256" key="2">
    <source>
        <dbReference type="SAM" id="MobiDB-lite"/>
    </source>
</evidence>
<feature type="region of interest" description="Disordered" evidence="2">
    <location>
        <begin position="158"/>
        <end position="210"/>
    </location>
</feature>
<keyword evidence="5" id="KW-1185">Reference proteome</keyword>
<accession>A0AAV4EZ28</accession>
<evidence type="ECO:0000313" key="4">
    <source>
        <dbReference type="EMBL" id="GFR66212.1"/>
    </source>
</evidence>
<dbReference type="InterPro" id="IPR024079">
    <property type="entry name" value="MetalloPept_cat_dom_sf"/>
</dbReference>
<feature type="compositionally biased region" description="Low complexity" evidence="2">
    <location>
        <begin position="287"/>
        <end position="297"/>
    </location>
</feature>
<dbReference type="EMBL" id="BMAT01000432">
    <property type="protein sequence ID" value="GFR66212.1"/>
    <property type="molecule type" value="Genomic_DNA"/>
</dbReference>